<dbReference type="InterPro" id="IPR001199">
    <property type="entry name" value="Cyt_B5-like_heme/steroid-bd"/>
</dbReference>
<evidence type="ECO:0000313" key="8">
    <source>
        <dbReference type="Proteomes" id="UP001140511"/>
    </source>
</evidence>
<dbReference type="PROSITE" id="PS50255">
    <property type="entry name" value="CYTOCHROME_B5_2"/>
    <property type="match status" value="1"/>
</dbReference>
<organism evidence="7 8">
    <name type="scientific">Trichoderma breve</name>
    <dbReference type="NCBI Taxonomy" id="2034170"/>
    <lineage>
        <taxon>Eukaryota</taxon>
        <taxon>Fungi</taxon>
        <taxon>Dikarya</taxon>
        <taxon>Ascomycota</taxon>
        <taxon>Pezizomycotina</taxon>
        <taxon>Sordariomycetes</taxon>
        <taxon>Hypocreomycetidae</taxon>
        <taxon>Hypocreales</taxon>
        <taxon>Hypocreaceae</taxon>
        <taxon>Trichoderma</taxon>
    </lineage>
</organism>
<evidence type="ECO:0000256" key="1">
    <source>
        <dbReference type="ARBA" id="ARBA00022617"/>
    </source>
</evidence>
<proteinExistence type="inferred from homology"/>
<keyword evidence="5" id="KW-0472">Membrane</keyword>
<dbReference type="Proteomes" id="UP001140511">
    <property type="component" value="Unassembled WGS sequence"/>
</dbReference>
<feature type="transmembrane region" description="Helical" evidence="5">
    <location>
        <begin position="157"/>
        <end position="178"/>
    </location>
</feature>
<feature type="domain" description="Cytochrome b5 heme-binding" evidence="6">
    <location>
        <begin position="2"/>
        <end position="78"/>
    </location>
</feature>
<comment type="caution">
    <text evidence="7">The sequence shown here is derived from an EMBL/GenBank/DDBJ whole genome shotgun (WGS) entry which is preliminary data.</text>
</comment>
<keyword evidence="5" id="KW-0812">Transmembrane</keyword>
<dbReference type="PANTHER" id="PTHR19359">
    <property type="entry name" value="CYTOCHROME B5"/>
    <property type="match status" value="1"/>
</dbReference>
<gene>
    <name evidence="7" type="ORF">T069G_07288</name>
</gene>
<protein>
    <submittedName>
        <fullName evidence="7">Cytochrome b5-like heme/Steroid binding domain-containing protein</fullName>
    </submittedName>
</protein>
<keyword evidence="5" id="KW-1133">Transmembrane helix</keyword>
<evidence type="ECO:0000256" key="3">
    <source>
        <dbReference type="ARBA" id="ARBA00023004"/>
    </source>
</evidence>
<name>A0A9W9BFS4_9HYPO</name>
<dbReference type="PRINTS" id="PR00363">
    <property type="entry name" value="CYTOCHROMEB5"/>
</dbReference>
<dbReference type="RefSeq" id="XP_056028077.1">
    <property type="nucleotide sequence ID" value="XM_056174498.1"/>
</dbReference>
<keyword evidence="8" id="KW-1185">Reference proteome</keyword>
<dbReference type="GeneID" id="80869186"/>
<evidence type="ECO:0000256" key="4">
    <source>
        <dbReference type="ARBA" id="ARBA00038168"/>
    </source>
</evidence>
<evidence type="ECO:0000256" key="2">
    <source>
        <dbReference type="ARBA" id="ARBA00022723"/>
    </source>
</evidence>
<dbReference type="GO" id="GO:0046872">
    <property type="term" value="F:metal ion binding"/>
    <property type="evidence" value="ECO:0007669"/>
    <property type="project" value="UniProtKB-KW"/>
</dbReference>
<comment type="similarity">
    <text evidence="4">Belongs to the cytochrome b5 family.</text>
</comment>
<dbReference type="AlphaFoldDB" id="A0A9W9BFS4"/>
<dbReference type="GO" id="GO:0016020">
    <property type="term" value="C:membrane"/>
    <property type="evidence" value="ECO:0007669"/>
    <property type="project" value="TreeGrafter"/>
</dbReference>
<dbReference type="Gene3D" id="3.10.120.10">
    <property type="entry name" value="Cytochrome b5-like heme/steroid binding domain"/>
    <property type="match status" value="1"/>
</dbReference>
<accession>A0A9W9BFS4</accession>
<reference evidence="7" key="1">
    <citation type="submission" date="2022-09" db="EMBL/GenBank/DDBJ databases">
        <title>Chromosome-level assembly of Trichoderma breve T069, a fungus used in development of biopesticide product.</title>
        <authorList>
            <person name="Lin R."/>
            <person name="Liu T."/>
        </authorList>
    </citation>
    <scope>NUCLEOTIDE SEQUENCE</scope>
    <source>
        <strain evidence="7">T069</strain>
    </source>
</reference>
<sequence length="204" mass="22943">MIKSITTAQLSKHSSRQDLWVAVNGRVYDLTNFAEDHPGGINVLEECAGTDASEPFEYAGHSTNTVKTMRQFLVGNMEDVGLTKNTMLDLVQTISTSAVRSVPVSTRETQIFKYIICMMTITASASILYWLSTNRKETVEAWTRINARTAIGMDQSALPLMVIVFMLIFGCSVALFFYAEFVKTLHQKDVFEYPPVIPRRSRKI</sequence>
<dbReference type="InterPro" id="IPR050668">
    <property type="entry name" value="Cytochrome_b5"/>
</dbReference>
<dbReference type="GO" id="GO:0020037">
    <property type="term" value="F:heme binding"/>
    <property type="evidence" value="ECO:0007669"/>
    <property type="project" value="TreeGrafter"/>
</dbReference>
<dbReference type="SUPFAM" id="SSF55856">
    <property type="entry name" value="Cytochrome b5-like heme/steroid binding domain"/>
    <property type="match status" value="1"/>
</dbReference>
<dbReference type="InterPro" id="IPR036400">
    <property type="entry name" value="Cyt_B5-like_heme/steroid_sf"/>
</dbReference>
<evidence type="ECO:0000256" key="5">
    <source>
        <dbReference type="SAM" id="Phobius"/>
    </source>
</evidence>
<evidence type="ECO:0000259" key="6">
    <source>
        <dbReference type="PROSITE" id="PS50255"/>
    </source>
</evidence>
<keyword evidence="1" id="KW-0349">Heme</keyword>
<feature type="transmembrane region" description="Helical" evidence="5">
    <location>
        <begin position="111"/>
        <end position="131"/>
    </location>
</feature>
<dbReference type="Pfam" id="PF00173">
    <property type="entry name" value="Cyt-b5"/>
    <property type="match status" value="1"/>
</dbReference>
<dbReference type="SMART" id="SM01117">
    <property type="entry name" value="Cyt-b5"/>
    <property type="match status" value="1"/>
</dbReference>
<evidence type="ECO:0000313" key="7">
    <source>
        <dbReference type="EMBL" id="KAJ4859021.1"/>
    </source>
</evidence>
<keyword evidence="3" id="KW-0408">Iron</keyword>
<keyword evidence="2" id="KW-0479">Metal-binding</keyword>
<dbReference type="PANTHER" id="PTHR19359:SF14">
    <property type="entry name" value="CYTOCHROME B5 A"/>
    <property type="match status" value="1"/>
</dbReference>
<dbReference type="EMBL" id="JAOPEN010000004">
    <property type="protein sequence ID" value="KAJ4859021.1"/>
    <property type="molecule type" value="Genomic_DNA"/>
</dbReference>